<evidence type="ECO:0000313" key="2">
    <source>
        <dbReference type="Proteomes" id="UP000807716"/>
    </source>
</evidence>
<name>A0A9P6TWZ5_9FUNG</name>
<sequence length="151" mass="16856">MAFSRFILRAASTAGRIQIARTHLPCNSAAATASGIHHLLRPQQKQPNRTFVTATRPAWAADVQKGVETITDLFMIARDELEYAEEAKGTVYYNEDKETARAAVQDCLDQYGVLMSECTDEQKTDVQRKIGLKIQELKAQLDALNAEELED</sequence>
<dbReference type="AlphaFoldDB" id="A0A9P6TWZ5"/>
<dbReference type="InterPro" id="IPR053325">
    <property type="entry name" value="H3-Acetyl_Activator"/>
</dbReference>
<dbReference type="Proteomes" id="UP000807716">
    <property type="component" value="Unassembled WGS sequence"/>
</dbReference>
<protein>
    <submittedName>
        <fullName evidence="1">Uncharacterized protein</fullName>
    </submittedName>
</protein>
<dbReference type="PANTHER" id="PTHR35706:SF1">
    <property type="entry name" value="EMBRYOGENESIS-LIKE PROTEIN"/>
    <property type="match status" value="1"/>
</dbReference>
<accession>A0A9P6TWZ5</accession>
<evidence type="ECO:0000313" key="1">
    <source>
        <dbReference type="EMBL" id="KAG0249606.1"/>
    </source>
</evidence>
<organism evidence="1 2">
    <name type="scientific">Actinomortierella ambigua</name>
    <dbReference type="NCBI Taxonomy" id="1343610"/>
    <lineage>
        <taxon>Eukaryota</taxon>
        <taxon>Fungi</taxon>
        <taxon>Fungi incertae sedis</taxon>
        <taxon>Mucoromycota</taxon>
        <taxon>Mortierellomycotina</taxon>
        <taxon>Mortierellomycetes</taxon>
        <taxon>Mortierellales</taxon>
        <taxon>Mortierellaceae</taxon>
        <taxon>Actinomortierella</taxon>
    </lineage>
</organism>
<dbReference type="PANTHER" id="PTHR35706">
    <property type="entry name" value="F14O23.11 PROTEIN"/>
    <property type="match status" value="1"/>
</dbReference>
<comment type="caution">
    <text evidence="1">The sequence shown here is derived from an EMBL/GenBank/DDBJ whole genome shotgun (WGS) entry which is preliminary data.</text>
</comment>
<proteinExistence type="predicted"/>
<dbReference type="EMBL" id="JAAAJB010000975">
    <property type="protein sequence ID" value="KAG0249606.1"/>
    <property type="molecule type" value="Genomic_DNA"/>
</dbReference>
<reference evidence="1" key="1">
    <citation type="journal article" date="2020" name="Fungal Divers.">
        <title>Resolving the Mortierellaceae phylogeny through synthesis of multi-gene phylogenetics and phylogenomics.</title>
        <authorList>
            <person name="Vandepol N."/>
            <person name="Liber J."/>
            <person name="Desiro A."/>
            <person name="Na H."/>
            <person name="Kennedy M."/>
            <person name="Barry K."/>
            <person name="Grigoriev I.V."/>
            <person name="Miller A.N."/>
            <person name="O'Donnell K."/>
            <person name="Stajich J.E."/>
            <person name="Bonito G."/>
        </authorList>
    </citation>
    <scope>NUCLEOTIDE SEQUENCE</scope>
    <source>
        <strain evidence="1">BC1065</strain>
    </source>
</reference>
<gene>
    <name evidence="1" type="ORF">DFQ27_009911</name>
</gene>
<keyword evidence="2" id="KW-1185">Reference proteome</keyword>
<dbReference type="OrthoDB" id="273230at2759"/>